<reference evidence="2" key="1">
    <citation type="submission" date="2020-02" db="EMBL/GenBank/DDBJ databases">
        <authorList>
            <person name="Meier V. D."/>
        </authorList>
    </citation>
    <scope>NUCLEOTIDE SEQUENCE</scope>
    <source>
        <strain evidence="2">AVDCRST_MAG60</strain>
    </source>
</reference>
<feature type="compositionally biased region" description="Basic residues" evidence="1">
    <location>
        <begin position="13"/>
        <end position="26"/>
    </location>
</feature>
<organism evidence="2">
    <name type="scientific">uncultured Nocardioides sp</name>
    <dbReference type="NCBI Taxonomy" id="198441"/>
    <lineage>
        <taxon>Bacteria</taxon>
        <taxon>Bacillati</taxon>
        <taxon>Actinomycetota</taxon>
        <taxon>Actinomycetes</taxon>
        <taxon>Propionibacteriales</taxon>
        <taxon>Nocardioidaceae</taxon>
        <taxon>Nocardioides</taxon>
        <taxon>environmental samples</taxon>
    </lineage>
</organism>
<feature type="compositionally biased region" description="Basic and acidic residues" evidence="1">
    <location>
        <begin position="171"/>
        <end position="211"/>
    </location>
</feature>
<accession>A0A6J4NQ32</accession>
<name>A0A6J4NQ32_9ACTN</name>
<protein>
    <submittedName>
        <fullName evidence="2">Uncharacterized protein</fullName>
    </submittedName>
</protein>
<sequence length="240" mass="27228">VAVLPDPWSPRPTRARRAGPRRRLCHRVQCGRATLGRSRRGRRARDPDARSRPGGLRRRDRQPLPATRAGERVDLPRPSGRRGDDHRLGGRRDPDHRGSHDDRGHHSRDRRRGNGDLHEALRPGRGRQRLVLRRRRLAGRGRRSPGRTRDAGRPADRGRLPTAVRSGCRGGHLDGHRHVGERVDGVRHLDRSRRGTGDQRGQDRRRDDPLLRARGGPGAGRDRGVDDRAGLLRRGWRRAV</sequence>
<evidence type="ECO:0000256" key="1">
    <source>
        <dbReference type="SAM" id="MobiDB-lite"/>
    </source>
</evidence>
<feature type="compositionally biased region" description="Basic and acidic residues" evidence="1">
    <location>
        <begin position="69"/>
        <end position="104"/>
    </location>
</feature>
<dbReference type="AlphaFoldDB" id="A0A6J4NQ32"/>
<evidence type="ECO:0000313" key="2">
    <source>
        <dbReference type="EMBL" id="CAA9394235.1"/>
    </source>
</evidence>
<feature type="compositionally biased region" description="Basic and acidic residues" evidence="1">
    <location>
        <begin position="112"/>
        <end position="122"/>
    </location>
</feature>
<gene>
    <name evidence="2" type="ORF">AVDCRST_MAG60-1729</name>
</gene>
<dbReference type="EMBL" id="CADCUN010000186">
    <property type="protein sequence ID" value="CAA9394235.1"/>
    <property type="molecule type" value="Genomic_DNA"/>
</dbReference>
<feature type="compositionally biased region" description="Basic residues" evidence="1">
    <location>
        <begin position="124"/>
        <end position="146"/>
    </location>
</feature>
<feature type="compositionally biased region" description="Basic and acidic residues" evidence="1">
    <location>
        <begin position="147"/>
        <end position="159"/>
    </location>
</feature>
<feature type="non-terminal residue" evidence="2">
    <location>
        <position position="240"/>
    </location>
</feature>
<feature type="region of interest" description="Disordered" evidence="1">
    <location>
        <begin position="1"/>
        <end position="228"/>
    </location>
</feature>
<proteinExistence type="predicted"/>
<feature type="non-terminal residue" evidence="2">
    <location>
        <position position="1"/>
    </location>
</feature>